<dbReference type="EMBL" id="JAKKSL010000004">
    <property type="protein sequence ID" value="MCI2285264.1"/>
    <property type="molecule type" value="Genomic_DNA"/>
</dbReference>
<evidence type="ECO:0000313" key="1">
    <source>
        <dbReference type="EMBL" id="MCI2285264.1"/>
    </source>
</evidence>
<organism evidence="1 2">
    <name type="scientific">Colwellia maritima</name>
    <dbReference type="NCBI Taxonomy" id="2912588"/>
    <lineage>
        <taxon>Bacteria</taxon>
        <taxon>Pseudomonadati</taxon>
        <taxon>Pseudomonadota</taxon>
        <taxon>Gammaproteobacteria</taxon>
        <taxon>Alteromonadales</taxon>
        <taxon>Colwelliaceae</taxon>
        <taxon>Colwellia</taxon>
    </lineage>
</organism>
<dbReference type="GO" id="GO:0016787">
    <property type="term" value="F:hydrolase activity"/>
    <property type="evidence" value="ECO:0007669"/>
    <property type="project" value="UniProtKB-KW"/>
</dbReference>
<dbReference type="Proteomes" id="UP001139646">
    <property type="component" value="Unassembled WGS sequence"/>
</dbReference>
<proteinExistence type="predicted"/>
<dbReference type="PANTHER" id="PTHR18901">
    <property type="entry name" value="2-DEOXYGLUCOSE-6-PHOSPHATE PHOSPHATASE 2"/>
    <property type="match status" value="1"/>
</dbReference>
<dbReference type="NCBIfam" id="TIGR01509">
    <property type="entry name" value="HAD-SF-IA-v3"/>
    <property type="match status" value="1"/>
</dbReference>
<dbReference type="SFLD" id="SFLDG01129">
    <property type="entry name" value="C1.5:_HAD__Beta-PGM__Phosphata"/>
    <property type="match status" value="1"/>
</dbReference>
<dbReference type="RefSeq" id="WP_242288068.1">
    <property type="nucleotide sequence ID" value="NZ_JAKKSL010000004.1"/>
</dbReference>
<reference evidence="1" key="1">
    <citation type="submission" date="2022-01" db="EMBL/GenBank/DDBJ databases">
        <title>Colwellia maritima, isolated from seawater.</title>
        <authorList>
            <person name="Kristyanto S."/>
            <person name="Jung J."/>
            <person name="Jeon C.O."/>
        </authorList>
    </citation>
    <scope>NUCLEOTIDE SEQUENCE</scope>
    <source>
        <strain evidence="1">MSW7</strain>
    </source>
</reference>
<evidence type="ECO:0000313" key="2">
    <source>
        <dbReference type="Proteomes" id="UP001139646"/>
    </source>
</evidence>
<dbReference type="InterPro" id="IPR006439">
    <property type="entry name" value="HAD-SF_hydro_IA"/>
</dbReference>
<dbReference type="SFLD" id="SFLDS00003">
    <property type="entry name" value="Haloacid_Dehalogenase"/>
    <property type="match status" value="1"/>
</dbReference>
<keyword evidence="1" id="KW-0378">Hydrolase</keyword>
<gene>
    <name evidence="1" type="ORF">L3081_20125</name>
</gene>
<protein>
    <submittedName>
        <fullName evidence="1">HAD family hydrolase</fullName>
    </submittedName>
</protein>
<name>A0ABS9X4Z9_9GAMM</name>
<dbReference type="SFLD" id="SFLDG01135">
    <property type="entry name" value="C1.5.6:_HAD__Beta-PGM__Phospha"/>
    <property type="match status" value="1"/>
</dbReference>
<sequence>MKKNIRLIIFDCDGVLIDSEIISATVLIAQLSTVGIEIDVDYIQHHFLGCSFSSVKEKIHNAFNIQLSDSFEDEYRIALLKEFDTSLQTTQGIKTVLAQLNTPFCLATSSSPERTEKALSIVGLSSFFNNRIFTAKEVKHGKPAPDLFLHAAKTMQVAPQNCLVIEDSMAGVTAALSAGMQVIHYKGGLHMSTATHAVSKKYPNVTVMSHWDDFIKLQHALFN</sequence>
<accession>A0ABS9X4Z9</accession>
<dbReference type="PANTHER" id="PTHR18901:SF38">
    <property type="entry name" value="PSEUDOURIDINE-5'-PHOSPHATASE"/>
    <property type="match status" value="1"/>
</dbReference>
<dbReference type="CDD" id="cd07526">
    <property type="entry name" value="HAD_BPGM_like"/>
    <property type="match status" value="1"/>
</dbReference>
<comment type="caution">
    <text evidence="1">The sequence shown here is derived from an EMBL/GenBank/DDBJ whole genome shotgun (WGS) entry which is preliminary data.</text>
</comment>
<dbReference type="Pfam" id="PF00702">
    <property type="entry name" value="Hydrolase"/>
    <property type="match status" value="1"/>
</dbReference>
<keyword evidence="2" id="KW-1185">Reference proteome</keyword>